<gene>
    <name evidence="5" type="ORF">THAPSDRAFT_263845</name>
</gene>
<dbReference type="EMBL" id="DS999416">
    <property type="protein sequence ID" value="EED87040.1"/>
    <property type="molecule type" value="Genomic_DNA"/>
</dbReference>
<feature type="region of interest" description="Disordered" evidence="3">
    <location>
        <begin position="89"/>
        <end position="119"/>
    </location>
</feature>
<dbReference type="Pfam" id="PF00076">
    <property type="entry name" value="RRM_1"/>
    <property type="match status" value="1"/>
</dbReference>
<sequence>QTAGRPGTKKFIDPNKVFIGNLPFDATEEDVNQLFATHWGRIESVKIVRDWKSGKSKGYGFIQFYEPMVATSAMKSVNEGKGLRIKGRPIRLDQGARKEDGEKVGERGNCGGKEEGGFG</sequence>
<feature type="domain" description="RRM" evidence="4">
    <location>
        <begin position="15"/>
        <end position="97"/>
    </location>
</feature>
<dbReference type="Proteomes" id="UP000001449">
    <property type="component" value="Chromosome 11"/>
</dbReference>
<dbReference type="InterPro" id="IPR035979">
    <property type="entry name" value="RBD_domain_sf"/>
</dbReference>
<evidence type="ECO:0000313" key="6">
    <source>
        <dbReference type="Proteomes" id="UP000001449"/>
    </source>
</evidence>
<reference evidence="5 6" key="1">
    <citation type="journal article" date="2004" name="Science">
        <title>The genome of the diatom Thalassiosira pseudonana: ecology, evolution, and metabolism.</title>
        <authorList>
            <person name="Armbrust E.V."/>
            <person name="Berges J.A."/>
            <person name="Bowler C."/>
            <person name="Green B.R."/>
            <person name="Martinez D."/>
            <person name="Putnam N.H."/>
            <person name="Zhou S."/>
            <person name="Allen A.E."/>
            <person name="Apt K.E."/>
            <person name="Bechner M."/>
            <person name="Brzezinski M.A."/>
            <person name="Chaal B.K."/>
            <person name="Chiovitti A."/>
            <person name="Davis A.K."/>
            <person name="Demarest M.S."/>
            <person name="Detter J.C."/>
            <person name="Glavina T."/>
            <person name="Goodstein D."/>
            <person name="Hadi M.Z."/>
            <person name="Hellsten U."/>
            <person name="Hildebrand M."/>
            <person name="Jenkins B.D."/>
            <person name="Jurka J."/>
            <person name="Kapitonov V.V."/>
            <person name="Kroger N."/>
            <person name="Lau W.W."/>
            <person name="Lane T.W."/>
            <person name="Larimer F.W."/>
            <person name="Lippmeier J.C."/>
            <person name="Lucas S."/>
            <person name="Medina M."/>
            <person name="Montsant A."/>
            <person name="Obornik M."/>
            <person name="Parker M.S."/>
            <person name="Palenik B."/>
            <person name="Pazour G.J."/>
            <person name="Richardson P.M."/>
            <person name="Rynearson T.A."/>
            <person name="Saito M.A."/>
            <person name="Schwartz D.C."/>
            <person name="Thamatrakoln K."/>
            <person name="Valentin K."/>
            <person name="Vardi A."/>
            <person name="Wilkerson F.P."/>
            <person name="Rokhsar D.S."/>
        </authorList>
    </citation>
    <scope>NUCLEOTIDE SEQUENCE [LARGE SCALE GENOMIC DNA]</scope>
    <source>
        <strain evidence="5 6">CCMP1335</strain>
    </source>
</reference>
<dbReference type="PROSITE" id="PS50102">
    <property type="entry name" value="RRM"/>
    <property type="match status" value="1"/>
</dbReference>
<dbReference type="PANTHER" id="PTHR48024">
    <property type="entry name" value="GEO13361P1-RELATED"/>
    <property type="match status" value="1"/>
</dbReference>
<dbReference type="SMART" id="SM00360">
    <property type="entry name" value="RRM"/>
    <property type="match status" value="1"/>
</dbReference>
<organism evidence="5 6">
    <name type="scientific">Thalassiosira pseudonana</name>
    <name type="common">Marine diatom</name>
    <name type="synonym">Cyclotella nana</name>
    <dbReference type="NCBI Taxonomy" id="35128"/>
    <lineage>
        <taxon>Eukaryota</taxon>
        <taxon>Sar</taxon>
        <taxon>Stramenopiles</taxon>
        <taxon>Ochrophyta</taxon>
        <taxon>Bacillariophyta</taxon>
        <taxon>Coscinodiscophyceae</taxon>
        <taxon>Thalassiosirophycidae</taxon>
        <taxon>Thalassiosirales</taxon>
        <taxon>Thalassiosiraceae</taxon>
        <taxon>Thalassiosira</taxon>
    </lineage>
</organism>
<reference evidence="5 6" key="2">
    <citation type="journal article" date="2008" name="Nature">
        <title>The Phaeodactylum genome reveals the evolutionary history of diatom genomes.</title>
        <authorList>
            <person name="Bowler C."/>
            <person name="Allen A.E."/>
            <person name="Badger J.H."/>
            <person name="Grimwood J."/>
            <person name="Jabbari K."/>
            <person name="Kuo A."/>
            <person name="Maheswari U."/>
            <person name="Martens C."/>
            <person name="Maumus F."/>
            <person name="Otillar R.P."/>
            <person name="Rayko E."/>
            <person name="Salamov A."/>
            <person name="Vandepoele K."/>
            <person name="Beszteri B."/>
            <person name="Gruber A."/>
            <person name="Heijde M."/>
            <person name="Katinka M."/>
            <person name="Mock T."/>
            <person name="Valentin K."/>
            <person name="Verret F."/>
            <person name="Berges J.A."/>
            <person name="Brownlee C."/>
            <person name="Cadoret J.P."/>
            <person name="Chiovitti A."/>
            <person name="Choi C.J."/>
            <person name="Coesel S."/>
            <person name="De Martino A."/>
            <person name="Detter J.C."/>
            <person name="Durkin C."/>
            <person name="Falciatore A."/>
            <person name="Fournet J."/>
            <person name="Haruta M."/>
            <person name="Huysman M.J."/>
            <person name="Jenkins B.D."/>
            <person name="Jiroutova K."/>
            <person name="Jorgensen R.E."/>
            <person name="Joubert Y."/>
            <person name="Kaplan A."/>
            <person name="Kroger N."/>
            <person name="Kroth P.G."/>
            <person name="La Roche J."/>
            <person name="Lindquist E."/>
            <person name="Lommer M."/>
            <person name="Martin-Jezequel V."/>
            <person name="Lopez P.J."/>
            <person name="Lucas S."/>
            <person name="Mangogna M."/>
            <person name="McGinnis K."/>
            <person name="Medlin L.K."/>
            <person name="Montsant A."/>
            <person name="Oudot-Le Secq M.P."/>
            <person name="Napoli C."/>
            <person name="Obornik M."/>
            <person name="Parker M.S."/>
            <person name="Petit J.L."/>
            <person name="Porcel B.M."/>
            <person name="Poulsen N."/>
            <person name="Robison M."/>
            <person name="Rychlewski L."/>
            <person name="Rynearson T.A."/>
            <person name="Schmutz J."/>
            <person name="Shapiro H."/>
            <person name="Siaut M."/>
            <person name="Stanley M."/>
            <person name="Sussman M.R."/>
            <person name="Taylor A.R."/>
            <person name="Vardi A."/>
            <person name="von Dassow P."/>
            <person name="Vyverman W."/>
            <person name="Willis A."/>
            <person name="Wyrwicz L.S."/>
            <person name="Rokhsar D.S."/>
            <person name="Weissenbach J."/>
            <person name="Armbrust E.V."/>
            <person name="Green B.R."/>
            <person name="Van de Peer Y."/>
            <person name="Grigoriev I.V."/>
        </authorList>
    </citation>
    <scope>NUCLEOTIDE SEQUENCE [LARGE SCALE GENOMIC DNA]</scope>
    <source>
        <strain evidence="5 6">CCMP1335</strain>
    </source>
</reference>
<feature type="non-terminal residue" evidence="5">
    <location>
        <position position="1"/>
    </location>
</feature>
<protein>
    <submittedName>
        <fullName evidence="5">RNA binding protein</fullName>
    </submittedName>
</protein>
<dbReference type="AlphaFoldDB" id="B8LC97"/>
<evidence type="ECO:0000256" key="2">
    <source>
        <dbReference type="PROSITE-ProRule" id="PRU00176"/>
    </source>
</evidence>
<dbReference type="KEGG" id="tps:THAPSDRAFT_263845"/>
<evidence type="ECO:0000256" key="3">
    <source>
        <dbReference type="SAM" id="MobiDB-lite"/>
    </source>
</evidence>
<dbReference type="InParanoid" id="B8LC97"/>
<dbReference type="PaxDb" id="35128-Thaps263845"/>
<evidence type="ECO:0000259" key="4">
    <source>
        <dbReference type="PROSITE" id="PS50102"/>
    </source>
</evidence>
<dbReference type="InterPro" id="IPR000504">
    <property type="entry name" value="RRM_dom"/>
</dbReference>
<dbReference type="STRING" id="35128.B8LC97"/>
<feature type="compositionally biased region" description="Basic and acidic residues" evidence="3">
    <location>
        <begin position="90"/>
        <end position="119"/>
    </location>
</feature>
<dbReference type="GO" id="GO:0003723">
    <property type="term" value="F:RNA binding"/>
    <property type="evidence" value="ECO:0007669"/>
    <property type="project" value="UniProtKB-UniRule"/>
</dbReference>
<dbReference type="RefSeq" id="XP_002296645.1">
    <property type="nucleotide sequence ID" value="XM_002296609.1"/>
</dbReference>
<dbReference type="Gene3D" id="3.30.70.330">
    <property type="match status" value="1"/>
</dbReference>
<dbReference type="SUPFAM" id="SSF54928">
    <property type="entry name" value="RNA-binding domain, RBD"/>
    <property type="match status" value="1"/>
</dbReference>
<evidence type="ECO:0000313" key="5">
    <source>
        <dbReference type="EMBL" id="EED87040.1"/>
    </source>
</evidence>
<dbReference type="InterPro" id="IPR050886">
    <property type="entry name" value="RNA-binding_reg"/>
</dbReference>
<evidence type="ECO:0000256" key="1">
    <source>
        <dbReference type="ARBA" id="ARBA00022884"/>
    </source>
</evidence>
<feature type="non-terminal residue" evidence="5">
    <location>
        <position position="119"/>
    </location>
</feature>
<keyword evidence="6" id="KW-1185">Reference proteome</keyword>
<dbReference type="InterPro" id="IPR012677">
    <property type="entry name" value="Nucleotide-bd_a/b_plait_sf"/>
</dbReference>
<keyword evidence="1 2" id="KW-0694">RNA-binding</keyword>
<dbReference type="GeneID" id="7445447"/>
<name>B8LC97_THAPS</name>
<accession>B8LC97</accession>
<dbReference type="eggNOG" id="KOG0118">
    <property type="taxonomic scope" value="Eukaryota"/>
</dbReference>
<dbReference type="PANTHER" id="PTHR48024:SF56">
    <property type="entry name" value="HETEROGENEOUS NUCLEAR RIBONUCLEOPROTEIN A0"/>
    <property type="match status" value="1"/>
</dbReference>
<proteinExistence type="predicted"/>
<dbReference type="HOGENOM" id="CLU_012062_28_8_1"/>